<reference evidence="2 3" key="1">
    <citation type="submission" date="2022-04" db="EMBL/GenBank/DDBJ databases">
        <title>Positive selection, recombination, and allopatry shape intraspecific diversity of widespread and dominant cyanobacteria.</title>
        <authorList>
            <person name="Wei J."/>
            <person name="Shu W."/>
            <person name="Hu C."/>
        </authorList>
    </citation>
    <scope>NUCLEOTIDE SEQUENCE [LARGE SCALE GENOMIC DNA]</scope>
    <source>
        <strain evidence="2 3">GB2-A4</strain>
    </source>
</reference>
<keyword evidence="3" id="KW-1185">Reference proteome</keyword>
<dbReference type="Proteomes" id="UP001464891">
    <property type="component" value="Unassembled WGS sequence"/>
</dbReference>
<comment type="caution">
    <text evidence="2">The sequence shown here is derived from an EMBL/GenBank/DDBJ whole genome shotgun (WGS) entry which is preliminary data.</text>
</comment>
<feature type="compositionally biased region" description="Low complexity" evidence="1">
    <location>
        <begin position="8"/>
        <end position="17"/>
    </location>
</feature>
<evidence type="ECO:0000256" key="1">
    <source>
        <dbReference type="SAM" id="MobiDB-lite"/>
    </source>
</evidence>
<dbReference type="RefSeq" id="WP_190442217.1">
    <property type="nucleotide sequence ID" value="NZ_JAMPKM010000080.1"/>
</dbReference>
<name>A0ABV0JJF6_9CYAN</name>
<dbReference type="EMBL" id="JAMPKM010000080">
    <property type="protein sequence ID" value="MEP0821166.1"/>
    <property type="molecule type" value="Genomic_DNA"/>
</dbReference>
<proteinExistence type="predicted"/>
<evidence type="ECO:0000313" key="3">
    <source>
        <dbReference type="Proteomes" id="UP001464891"/>
    </source>
</evidence>
<evidence type="ECO:0000313" key="2">
    <source>
        <dbReference type="EMBL" id="MEP0821166.1"/>
    </source>
</evidence>
<organism evidence="2 3">
    <name type="scientific">Trichocoleus desertorum GB2-A4</name>
    <dbReference type="NCBI Taxonomy" id="2933944"/>
    <lineage>
        <taxon>Bacteria</taxon>
        <taxon>Bacillati</taxon>
        <taxon>Cyanobacteriota</taxon>
        <taxon>Cyanophyceae</taxon>
        <taxon>Leptolyngbyales</taxon>
        <taxon>Trichocoleusaceae</taxon>
        <taxon>Trichocoleus</taxon>
    </lineage>
</organism>
<protein>
    <submittedName>
        <fullName evidence="2">Uncharacterized protein</fullName>
    </submittedName>
</protein>
<feature type="region of interest" description="Disordered" evidence="1">
    <location>
        <begin position="1"/>
        <end position="20"/>
    </location>
</feature>
<gene>
    <name evidence="2" type="ORF">NC998_29430</name>
</gene>
<accession>A0ABV0JJF6</accession>
<sequence length="69" mass="7392">MALDDRPSCPSISSPNPIALPSTQPKIRSFLTLKAWLEVCVMERSPLYFTGAIAALSTQGSSQTCVSYG</sequence>